<proteinExistence type="predicted"/>
<dbReference type="InterPro" id="IPR036691">
    <property type="entry name" value="Endo/exonu/phosph_ase_sf"/>
</dbReference>
<name>A0ABN9Q4W6_9DINO</name>
<accession>A0ABN9Q4W6</accession>
<gene>
    <name evidence="1" type="ORF">PCOR1329_LOCUS8839</name>
</gene>
<dbReference type="Gene3D" id="3.60.10.10">
    <property type="entry name" value="Endonuclease/exonuclease/phosphatase"/>
    <property type="match status" value="1"/>
</dbReference>
<evidence type="ECO:0000313" key="2">
    <source>
        <dbReference type="Proteomes" id="UP001189429"/>
    </source>
</evidence>
<comment type="caution">
    <text evidence="1">The sequence shown here is derived from an EMBL/GenBank/DDBJ whole genome shotgun (WGS) entry which is preliminary data.</text>
</comment>
<keyword evidence="2" id="KW-1185">Reference proteome</keyword>
<sequence>ELGRTVHYQLEIKAATFNAQRAVLTDTSGDVRVLHADTRLLITKIRIFGQDEVIYVAHAPNIGHDTLDYTHWWEQLHRFCQQWPPSLILGDMNAKLGSLHHLNGVEDSTVVSSTLDTAHLIKTM</sequence>
<protein>
    <recommendedName>
        <fullName evidence="3">Endonuclease/exonuclease/phosphatase domain-containing protein</fullName>
    </recommendedName>
</protein>
<dbReference type="Proteomes" id="UP001189429">
    <property type="component" value="Unassembled WGS sequence"/>
</dbReference>
<feature type="non-terminal residue" evidence="1">
    <location>
        <position position="1"/>
    </location>
</feature>
<feature type="non-terminal residue" evidence="1">
    <location>
        <position position="124"/>
    </location>
</feature>
<organism evidence="1 2">
    <name type="scientific">Prorocentrum cordatum</name>
    <dbReference type="NCBI Taxonomy" id="2364126"/>
    <lineage>
        <taxon>Eukaryota</taxon>
        <taxon>Sar</taxon>
        <taxon>Alveolata</taxon>
        <taxon>Dinophyceae</taxon>
        <taxon>Prorocentrales</taxon>
        <taxon>Prorocentraceae</taxon>
        <taxon>Prorocentrum</taxon>
    </lineage>
</organism>
<dbReference type="EMBL" id="CAUYUJ010002444">
    <property type="protein sequence ID" value="CAK0800782.1"/>
    <property type="molecule type" value="Genomic_DNA"/>
</dbReference>
<evidence type="ECO:0008006" key="3">
    <source>
        <dbReference type="Google" id="ProtNLM"/>
    </source>
</evidence>
<reference evidence="1" key="1">
    <citation type="submission" date="2023-10" db="EMBL/GenBank/DDBJ databases">
        <authorList>
            <person name="Chen Y."/>
            <person name="Shah S."/>
            <person name="Dougan E. K."/>
            <person name="Thang M."/>
            <person name="Chan C."/>
        </authorList>
    </citation>
    <scope>NUCLEOTIDE SEQUENCE [LARGE SCALE GENOMIC DNA]</scope>
</reference>
<evidence type="ECO:0000313" key="1">
    <source>
        <dbReference type="EMBL" id="CAK0800782.1"/>
    </source>
</evidence>
<dbReference type="SUPFAM" id="SSF56219">
    <property type="entry name" value="DNase I-like"/>
    <property type="match status" value="1"/>
</dbReference>